<dbReference type="GO" id="GO:0017171">
    <property type="term" value="F:serine hydrolase activity"/>
    <property type="evidence" value="ECO:0007669"/>
    <property type="project" value="TreeGrafter"/>
</dbReference>
<dbReference type="InterPro" id="IPR001604">
    <property type="entry name" value="Endo_G_ENPP1-like_dom"/>
</dbReference>
<organism evidence="7 8">
    <name type="scientific">Folsomia candida</name>
    <name type="common">Springtail</name>
    <dbReference type="NCBI Taxonomy" id="158441"/>
    <lineage>
        <taxon>Eukaryota</taxon>
        <taxon>Metazoa</taxon>
        <taxon>Ecdysozoa</taxon>
        <taxon>Arthropoda</taxon>
        <taxon>Hexapoda</taxon>
        <taxon>Collembola</taxon>
        <taxon>Entomobryomorpha</taxon>
        <taxon>Isotomoidea</taxon>
        <taxon>Isotomidae</taxon>
        <taxon>Proisotominae</taxon>
        <taxon>Folsomia</taxon>
    </lineage>
</organism>
<dbReference type="EMBL" id="LNIX01000008">
    <property type="protein sequence ID" value="OXA51076.1"/>
    <property type="molecule type" value="Genomic_DNA"/>
</dbReference>
<dbReference type="PRINTS" id="PR00453">
    <property type="entry name" value="VWFADOMAIN"/>
</dbReference>
<evidence type="ECO:0000259" key="6">
    <source>
        <dbReference type="PROSITE" id="PS50234"/>
    </source>
</evidence>
<dbReference type="CDD" id="cd01450">
    <property type="entry name" value="vWFA_subfamily_ECM"/>
    <property type="match status" value="1"/>
</dbReference>
<dbReference type="PANTHER" id="PTHR11610:SF169">
    <property type="entry name" value="GH15759P-RELATED"/>
    <property type="match status" value="1"/>
</dbReference>
<dbReference type="Pfam" id="PF00092">
    <property type="entry name" value="VWA"/>
    <property type="match status" value="1"/>
</dbReference>
<dbReference type="GO" id="GO:0046872">
    <property type="term" value="F:metal ion binding"/>
    <property type="evidence" value="ECO:0007669"/>
    <property type="project" value="InterPro"/>
</dbReference>
<reference evidence="7 8" key="1">
    <citation type="submission" date="2015-12" db="EMBL/GenBank/DDBJ databases">
        <title>The genome of Folsomia candida.</title>
        <authorList>
            <person name="Faddeeva A."/>
            <person name="Derks M.F."/>
            <person name="Anvar Y."/>
            <person name="Smit S."/>
            <person name="Van Straalen N."/>
            <person name="Roelofs D."/>
        </authorList>
    </citation>
    <scope>NUCLEOTIDE SEQUENCE [LARGE SCALE GENOMIC DNA]</scope>
    <source>
        <strain evidence="7 8">VU population</strain>
        <tissue evidence="7">Whole body</tissue>
    </source>
</reference>
<accession>A0A226E3K7</accession>
<dbReference type="GO" id="GO:0032991">
    <property type="term" value="C:protein-containing complex"/>
    <property type="evidence" value="ECO:0007669"/>
    <property type="project" value="UniProtKB-ARBA"/>
</dbReference>
<dbReference type="PANTHER" id="PTHR11610">
    <property type="entry name" value="LIPASE"/>
    <property type="match status" value="1"/>
</dbReference>
<sequence>MRYASFSTSVFLILVYFSGCITSQANWWLNCVGTNPGPSNVFFYLYTRDNPNQEQRLTLGNTESIKNSNFDPSYPVVFYIHGFKDWSDGTSSQAIKDEYVKNSNFYNFILVDWCKVVKPSSPTDIPMGFTCNANGIICPGGGGDPYRSASCDALAVGEYVARMVKFLVDNGFADLTRIHLIGHSLGAHLSGVAGYHVKALTGQKVARVTGLDPALPLFGDANLPLAQRLDPTDADFVDVIHTAGADGTSEICASLGFLEPLAGCLQSLKSSPNNISKSDVELDIVVIPSGHTDVLQTAINFIDPVREFPRASITFLDQRNMVNLVSAARPFSIHHRCPGVTGGEYPQTTCNTREFYETTPAQRNTFGHEVFTKGHLTPLRPFQFAKAAMDSTSYCTNIAPQDPRTNHPAWCNVEKRVFDHAAREDTGHPGYVITGTCGNPSTEEITNRGAFIPACWWKVYCYKKDGKVTAVGFKTSNNMIKVGDNAATEVRKREAATPLSQWAIGEDDVIHKSWAHLSVEDIQTRLLQGHYPSSNLPTPGECQDAILTPAEAQYWKDQFGLSSTSRSGRESNDECYFCSPGDDCYVENTLEPCASGKDIVFAVVRKIFNSAVFDPDYQYLYRLANVLNRFGLEGTSCRPGGIWQIQESWFQETKSGITPALKDAIYTKFEIDWSTTVWEDLQKPMYSGLAARILMQLRRRDMQPTIRLQGETLFATTYSPRLASEFIGKTDQYYKEDKIRGRYDMILVLDGSGSIGPADFERARTAVAELLGPFAETQVRVGLITFSTAVTTNFQLDNRYTENEMRNAIRSIPYPGGGTNTHLGINEAINMFDRHVLDPKVPSVSIVLTDGQSSSPASTVTASAAAKARGIYTFAVGIGSGIRQAELEIIAGDNPRHVFSLGSFDALQEIPLWLNIETQTIAIVRPDNDNFSDAVKSEERRYFKYPLPTEGLTVEVFNSLGETATYFAYEFDAPSSAINNGKIENGCGFVGERGTTFNTQPVFETALENEVIFSRDLYLGPLSRSLSTLDRDYLRQSMDGNRFQLLAKARFSSYVTEKRQLVMNADYEEENARLYTGTNNSLIEVRPVRTWTAPYPVSYKYNLELYFTEEPQPGILPVKVYVHDGVQQAQIDITIEVV</sequence>
<dbReference type="GO" id="GO:0005615">
    <property type="term" value="C:extracellular space"/>
    <property type="evidence" value="ECO:0007669"/>
    <property type="project" value="TreeGrafter"/>
</dbReference>
<dbReference type="InterPro" id="IPR044925">
    <property type="entry name" value="His-Me_finger_sf"/>
</dbReference>
<feature type="signal peptide" evidence="5">
    <location>
        <begin position="1"/>
        <end position="25"/>
    </location>
</feature>
<proteinExistence type="inferred from homology"/>
<dbReference type="InterPro" id="IPR029058">
    <property type="entry name" value="AB_hydrolase_fold"/>
</dbReference>
<evidence type="ECO:0000256" key="4">
    <source>
        <dbReference type="RuleBase" id="RU004262"/>
    </source>
</evidence>
<evidence type="ECO:0000256" key="3">
    <source>
        <dbReference type="ARBA" id="ARBA00022525"/>
    </source>
</evidence>
<dbReference type="OrthoDB" id="199913at2759"/>
<dbReference type="SUPFAM" id="SSF53474">
    <property type="entry name" value="alpha/beta-Hydrolases"/>
    <property type="match status" value="1"/>
</dbReference>
<dbReference type="InterPro" id="IPR013818">
    <property type="entry name" value="Lipase"/>
</dbReference>
<gene>
    <name evidence="7" type="ORF">Fcan01_14587</name>
</gene>
<comment type="subcellular location">
    <subcellularLocation>
        <location evidence="1">Secreted</location>
    </subcellularLocation>
</comment>
<keyword evidence="3" id="KW-0964">Secreted</keyword>
<dbReference type="GO" id="GO:0003676">
    <property type="term" value="F:nucleic acid binding"/>
    <property type="evidence" value="ECO:0007669"/>
    <property type="project" value="InterPro"/>
</dbReference>
<dbReference type="Pfam" id="PF01223">
    <property type="entry name" value="Endonuclease_NS"/>
    <property type="match status" value="1"/>
</dbReference>
<dbReference type="InterPro" id="IPR000734">
    <property type="entry name" value="TAG_lipase"/>
</dbReference>
<dbReference type="InterPro" id="IPR036465">
    <property type="entry name" value="vWFA_dom_sf"/>
</dbReference>
<dbReference type="InterPro" id="IPR020821">
    <property type="entry name" value="ENPP1-3/EXOG-like_nuc-like"/>
</dbReference>
<evidence type="ECO:0000313" key="8">
    <source>
        <dbReference type="Proteomes" id="UP000198287"/>
    </source>
</evidence>
<dbReference type="SMART" id="SM00892">
    <property type="entry name" value="Endonuclease_NS"/>
    <property type="match status" value="1"/>
</dbReference>
<feature type="domain" description="VWFA" evidence="6">
    <location>
        <begin position="744"/>
        <end position="916"/>
    </location>
</feature>
<dbReference type="SMART" id="SM00477">
    <property type="entry name" value="NUC"/>
    <property type="match status" value="1"/>
</dbReference>
<evidence type="ECO:0000256" key="5">
    <source>
        <dbReference type="SAM" id="SignalP"/>
    </source>
</evidence>
<dbReference type="InterPro" id="IPR044929">
    <property type="entry name" value="DNA/RNA_non-sp_Endonuclease_sf"/>
</dbReference>
<dbReference type="Gene3D" id="3.40.570.10">
    <property type="entry name" value="Extracellular Endonuclease, subunit A"/>
    <property type="match status" value="1"/>
</dbReference>
<evidence type="ECO:0000256" key="1">
    <source>
        <dbReference type="ARBA" id="ARBA00004613"/>
    </source>
</evidence>
<dbReference type="InterPro" id="IPR002035">
    <property type="entry name" value="VWF_A"/>
</dbReference>
<dbReference type="PROSITE" id="PS50234">
    <property type="entry name" value="VWFA"/>
    <property type="match status" value="1"/>
</dbReference>
<keyword evidence="8" id="KW-1185">Reference proteome</keyword>
<dbReference type="Gene3D" id="3.40.50.1820">
    <property type="entry name" value="alpha/beta hydrolase"/>
    <property type="match status" value="1"/>
</dbReference>
<dbReference type="SMART" id="SM00327">
    <property type="entry name" value="VWA"/>
    <property type="match status" value="1"/>
</dbReference>
<dbReference type="Proteomes" id="UP000198287">
    <property type="component" value="Unassembled WGS sequence"/>
</dbReference>
<evidence type="ECO:0000256" key="2">
    <source>
        <dbReference type="ARBA" id="ARBA00010701"/>
    </source>
</evidence>
<dbReference type="AlphaFoldDB" id="A0A226E3K7"/>
<dbReference type="GO" id="GO:0016042">
    <property type="term" value="P:lipid catabolic process"/>
    <property type="evidence" value="ECO:0007669"/>
    <property type="project" value="TreeGrafter"/>
</dbReference>
<dbReference type="GO" id="GO:0016298">
    <property type="term" value="F:lipase activity"/>
    <property type="evidence" value="ECO:0007669"/>
    <property type="project" value="InterPro"/>
</dbReference>
<evidence type="ECO:0000313" key="7">
    <source>
        <dbReference type="EMBL" id="OXA51076.1"/>
    </source>
</evidence>
<name>A0A226E3K7_FOLCA</name>
<comment type="similarity">
    <text evidence="2 4">Belongs to the AB hydrolase superfamily. Lipase family.</text>
</comment>
<dbReference type="SUPFAM" id="SSF53300">
    <property type="entry name" value="vWA-like"/>
    <property type="match status" value="1"/>
</dbReference>
<feature type="chain" id="PRO_5012036503" evidence="5">
    <location>
        <begin position="26"/>
        <end position="1138"/>
    </location>
</feature>
<keyword evidence="5" id="KW-0732">Signal</keyword>
<dbReference type="Pfam" id="PF00151">
    <property type="entry name" value="Lipase"/>
    <property type="match status" value="2"/>
</dbReference>
<dbReference type="Gene3D" id="3.40.50.410">
    <property type="entry name" value="von Willebrand factor, type A domain"/>
    <property type="match status" value="1"/>
</dbReference>
<dbReference type="SUPFAM" id="SSF54060">
    <property type="entry name" value="His-Me finger endonucleases"/>
    <property type="match status" value="1"/>
</dbReference>
<comment type="caution">
    <text evidence="7">The sequence shown here is derived from an EMBL/GenBank/DDBJ whole genome shotgun (WGS) entry which is preliminary data.</text>
</comment>
<protein>
    <submittedName>
        <fullName evidence="7">Pancreatic lipase-related protein 2</fullName>
    </submittedName>
</protein>